<dbReference type="PANTHER" id="PTHR38459">
    <property type="entry name" value="PROPHAGE BACTOPRENOL-LINKED GLUCOSE TRANSLOCASE HOMOLOG"/>
    <property type="match status" value="1"/>
</dbReference>
<keyword evidence="5 6" id="KW-0472">Membrane</keyword>
<sequence>MIEIFKYGIIGALTTFLNIFIYFILRSVLNLNYILSSIIAWILALIFSFFANKNFVFEKKEKLKNKILKEFLFFAFTRYITGVLDVGIMVIGVEVFKQDDKLLKIISNVIGIILNYITSKFLIFKK</sequence>
<feature type="transmembrane region" description="Helical" evidence="6">
    <location>
        <begin position="31"/>
        <end position="50"/>
    </location>
</feature>
<reference evidence="8" key="1">
    <citation type="submission" date="2024-07" db="EMBL/GenBank/DDBJ databases">
        <authorList>
            <person name="Li X.-J."/>
            <person name="Wang X."/>
        </authorList>
    </citation>
    <scope>NUCLEOTIDE SEQUENCE</scope>
    <source>
        <strain evidence="8">HSP-536</strain>
    </source>
</reference>
<feature type="transmembrane region" description="Helical" evidence="6">
    <location>
        <begin position="105"/>
        <end position="124"/>
    </location>
</feature>
<dbReference type="KEGG" id="lala:AB8B28_11100"/>
<name>A0AB39V479_9FUSO</name>
<dbReference type="InterPro" id="IPR007267">
    <property type="entry name" value="GtrA_DPMS_TM"/>
</dbReference>
<keyword evidence="4 6" id="KW-1133">Transmembrane helix</keyword>
<evidence type="ECO:0000256" key="6">
    <source>
        <dbReference type="SAM" id="Phobius"/>
    </source>
</evidence>
<evidence type="ECO:0000259" key="7">
    <source>
        <dbReference type="Pfam" id="PF04138"/>
    </source>
</evidence>
<dbReference type="GO" id="GO:0005886">
    <property type="term" value="C:plasma membrane"/>
    <property type="evidence" value="ECO:0007669"/>
    <property type="project" value="TreeGrafter"/>
</dbReference>
<comment type="subcellular location">
    <subcellularLocation>
        <location evidence="1">Membrane</location>
        <topology evidence="1">Multi-pass membrane protein</topology>
    </subcellularLocation>
</comment>
<feature type="transmembrane region" description="Helical" evidence="6">
    <location>
        <begin position="7"/>
        <end position="25"/>
    </location>
</feature>
<proteinExistence type="inferred from homology"/>
<feature type="domain" description="GtrA/DPMS transmembrane" evidence="7">
    <location>
        <begin position="6"/>
        <end position="124"/>
    </location>
</feature>
<evidence type="ECO:0000256" key="2">
    <source>
        <dbReference type="ARBA" id="ARBA00009399"/>
    </source>
</evidence>
<gene>
    <name evidence="8" type="ORF">AB8B28_11100</name>
</gene>
<protein>
    <submittedName>
        <fullName evidence="8">GtrA family protein</fullName>
    </submittedName>
</protein>
<dbReference type="RefSeq" id="WP_369715814.1">
    <property type="nucleotide sequence ID" value="NZ_CP165647.1"/>
</dbReference>
<comment type="similarity">
    <text evidence="2">Belongs to the GtrA family.</text>
</comment>
<evidence type="ECO:0000256" key="4">
    <source>
        <dbReference type="ARBA" id="ARBA00022989"/>
    </source>
</evidence>
<dbReference type="InterPro" id="IPR051401">
    <property type="entry name" value="GtrA_CellWall_Glycosyl"/>
</dbReference>
<accession>A0AB39V479</accession>
<dbReference type="EMBL" id="CP165647">
    <property type="protein sequence ID" value="XDU62169.1"/>
    <property type="molecule type" value="Genomic_DNA"/>
</dbReference>
<evidence type="ECO:0000313" key="8">
    <source>
        <dbReference type="EMBL" id="XDU62169.1"/>
    </source>
</evidence>
<dbReference type="GO" id="GO:0000271">
    <property type="term" value="P:polysaccharide biosynthetic process"/>
    <property type="evidence" value="ECO:0007669"/>
    <property type="project" value="InterPro"/>
</dbReference>
<dbReference type="AlphaFoldDB" id="A0AB39V479"/>
<dbReference type="PANTHER" id="PTHR38459:SF5">
    <property type="entry name" value="CELL WALL TEICHOIC ACID GLYCOSYLATION PROTEIN GTCA"/>
    <property type="match status" value="1"/>
</dbReference>
<evidence type="ECO:0000256" key="5">
    <source>
        <dbReference type="ARBA" id="ARBA00023136"/>
    </source>
</evidence>
<keyword evidence="3 6" id="KW-0812">Transmembrane</keyword>
<organism evidence="8">
    <name type="scientific">Leptotrichia alba</name>
    <dbReference type="NCBI Taxonomy" id="3239304"/>
    <lineage>
        <taxon>Bacteria</taxon>
        <taxon>Fusobacteriati</taxon>
        <taxon>Fusobacteriota</taxon>
        <taxon>Fusobacteriia</taxon>
        <taxon>Fusobacteriales</taxon>
        <taxon>Leptotrichiaceae</taxon>
        <taxon>Leptotrichia</taxon>
    </lineage>
</organism>
<feature type="transmembrane region" description="Helical" evidence="6">
    <location>
        <begin position="71"/>
        <end position="93"/>
    </location>
</feature>
<evidence type="ECO:0000256" key="1">
    <source>
        <dbReference type="ARBA" id="ARBA00004141"/>
    </source>
</evidence>
<evidence type="ECO:0000256" key="3">
    <source>
        <dbReference type="ARBA" id="ARBA00022692"/>
    </source>
</evidence>
<dbReference type="Pfam" id="PF04138">
    <property type="entry name" value="GtrA_DPMS_TM"/>
    <property type="match status" value="1"/>
</dbReference>